<evidence type="ECO:0000313" key="3">
    <source>
        <dbReference type="EMBL" id="OBR63754.1"/>
    </source>
</evidence>
<dbReference type="PROSITE" id="PS51257">
    <property type="entry name" value="PROKAR_LIPOPROTEIN"/>
    <property type="match status" value="1"/>
</dbReference>
<feature type="chain" id="PRO_5038485618" evidence="1">
    <location>
        <begin position="19"/>
        <end position="509"/>
    </location>
</feature>
<evidence type="ECO:0000256" key="1">
    <source>
        <dbReference type="SAM" id="SignalP"/>
    </source>
</evidence>
<reference evidence="3 4" key="1">
    <citation type="submission" date="2016-05" db="EMBL/GenBank/DDBJ databases">
        <title>Paenibacillus oryzae. sp. nov., isolated from the rice root.</title>
        <authorList>
            <person name="Zhang J."/>
            <person name="Zhang X."/>
        </authorList>
    </citation>
    <scope>NUCLEOTIDE SEQUENCE [LARGE SCALE GENOMIC DNA]</scope>
    <source>
        <strain evidence="3 4">1DrF-4</strain>
    </source>
</reference>
<feature type="signal peptide" evidence="1">
    <location>
        <begin position="1"/>
        <end position="18"/>
    </location>
</feature>
<gene>
    <name evidence="3" type="ORF">A7K91_08115</name>
</gene>
<dbReference type="STRING" id="1844972.A7K91_08115"/>
<accession>A0A1A5YDU6</accession>
<dbReference type="EMBL" id="LYPA01000070">
    <property type="protein sequence ID" value="OBR63754.1"/>
    <property type="molecule type" value="Genomic_DNA"/>
</dbReference>
<dbReference type="InterPro" id="IPR006059">
    <property type="entry name" value="SBP"/>
</dbReference>
<evidence type="ECO:0000259" key="2">
    <source>
        <dbReference type="Pfam" id="PF12010"/>
    </source>
</evidence>
<proteinExistence type="predicted"/>
<keyword evidence="1" id="KW-0732">Signal</keyword>
<dbReference type="Pfam" id="PF01547">
    <property type="entry name" value="SBP_bac_1"/>
    <property type="match status" value="1"/>
</dbReference>
<dbReference type="Proteomes" id="UP000092024">
    <property type="component" value="Unassembled WGS sequence"/>
</dbReference>
<sequence length="509" mass="56879">MKQTCVGLLLLLTPLLLAGCFFTQSNESVSRNPLELPPVTITPQDYYTIKLVFMGIPQNDEVLVEDKINQYLQEKIGARLDMVPIDWGQWEDRVNLMIASREKVDIIFTSQWSKHAVNVGKGAFLELSDLLQQYGAGILNSLDPVLLEGSKIDGGIYGIPTNKEMASQGGIIYRADIAEELGLDMDAVHSVADLGEIFQKVKENKPDMLPIYMKQGETFNAHYIGNYDALGDTSIPGFILKDGTDTVVRPNYAIDRYLETWHITRDYFLSGYINADATTNQTMNTDALGAGNVFAITSSLKPGKAEEIAIQINMVGKLAQKELNTKTIATSETAGSMLGISTTSDNPVLAMKLINLLHSDAYLNNLLNYGIEGRHYERVSDKVITRTKGTEDYNLGANWMFGNQFLNDVWDTESPDKWEKFRQFNEGATLSPGLGFVFDSTPVKSEVAAVVNIDRQYISALDTGSVDIDRVLPDYIQKLKTAGIEVIIKEKQRQFDQFIREQAERRRRL</sequence>
<dbReference type="Pfam" id="PF12010">
    <property type="entry name" value="DUF3502"/>
    <property type="match status" value="1"/>
</dbReference>
<dbReference type="SUPFAM" id="SSF53850">
    <property type="entry name" value="Periplasmic binding protein-like II"/>
    <property type="match status" value="1"/>
</dbReference>
<dbReference type="AlphaFoldDB" id="A0A1A5YDU6"/>
<organism evidence="3 4">
    <name type="scientific">Paenibacillus oryzae</name>
    <dbReference type="NCBI Taxonomy" id="1844972"/>
    <lineage>
        <taxon>Bacteria</taxon>
        <taxon>Bacillati</taxon>
        <taxon>Bacillota</taxon>
        <taxon>Bacilli</taxon>
        <taxon>Bacillales</taxon>
        <taxon>Paenibacillaceae</taxon>
        <taxon>Paenibacillus</taxon>
    </lineage>
</organism>
<name>A0A1A5YDU6_9BACL</name>
<keyword evidence="4" id="KW-1185">Reference proteome</keyword>
<dbReference type="InterPro" id="IPR022627">
    <property type="entry name" value="DUF3502"/>
</dbReference>
<comment type="caution">
    <text evidence="3">The sequence shown here is derived from an EMBL/GenBank/DDBJ whole genome shotgun (WGS) entry which is preliminary data.</text>
</comment>
<evidence type="ECO:0000313" key="4">
    <source>
        <dbReference type="Proteomes" id="UP000092024"/>
    </source>
</evidence>
<feature type="domain" description="DUF3502" evidence="2">
    <location>
        <begin position="433"/>
        <end position="499"/>
    </location>
</feature>
<dbReference type="Gene3D" id="3.40.190.10">
    <property type="entry name" value="Periplasmic binding protein-like II"/>
    <property type="match status" value="2"/>
</dbReference>
<protein>
    <submittedName>
        <fullName evidence="3">ABC transporter substrate-binding protein</fullName>
    </submittedName>
</protein>